<dbReference type="InterPro" id="IPR036864">
    <property type="entry name" value="Zn2-C6_fun-type_DNA-bd_sf"/>
</dbReference>
<feature type="region of interest" description="Disordered" evidence="7">
    <location>
        <begin position="536"/>
        <end position="566"/>
    </location>
</feature>
<evidence type="ECO:0000256" key="6">
    <source>
        <dbReference type="ARBA" id="ARBA00023242"/>
    </source>
</evidence>
<dbReference type="OrthoDB" id="2309723at2759"/>
<evidence type="ECO:0000256" key="1">
    <source>
        <dbReference type="ARBA" id="ARBA00004123"/>
    </source>
</evidence>
<dbReference type="CDD" id="cd00067">
    <property type="entry name" value="GAL4"/>
    <property type="match status" value="1"/>
</dbReference>
<evidence type="ECO:0000313" key="9">
    <source>
        <dbReference type="EMBL" id="RBR23141.1"/>
    </source>
</evidence>
<dbReference type="PANTHER" id="PTHR47338:SF27">
    <property type="entry name" value="ZN(II)2CYS6 TRANSCRIPTION FACTOR (EUROFUNG)"/>
    <property type="match status" value="1"/>
</dbReference>
<dbReference type="SMART" id="SM00066">
    <property type="entry name" value="GAL4"/>
    <property type="match status" value="1"/>
</dbReference>
<dbReference type="GO" id="GO:0003677">
    <property type="term" value="F:DNA binding"/>
    <property type="evidence" value="ECO:0007669"/>
    <property type="project" value="InterPro"/>
</dbReference>
<dbReference type="InterPro" id="IPR050815">
    <property type="entry name" value="TF_fung"/>
</dbReference>
<dbReference type="PROSITE" id="PS50048">
    <property type="entry name" value="ZN2_CY6_FUNGAL_2"/>
    <property type="match status" value="1"/>
</dbReference>
<evidence type="ECO:0000256" key="5">
    <source>
        <dbReference type="ARBA" id="ARBA00023163"/>
    </source>
</evidence>
<dbReference type="Pfam" id="PF04082">
    <property type="entry name" value="Fungal_trans"/>
    <property type="match status" value="1"/>
</dbReference>
<dbReference type="GO" id="GO:0000981">
    <property type="term" value="F:DNA-binding transcription factor activity, RNA polymerase II-specific"/>
    <property type="evidence" value="ECO:0007669"/>
    <property type="project" value="InterPro"/>
</dbReference>
<feature type="compositionally biased region" description="Polar residues" evidence="7">
    <location>
        <begin position="542"/>
        <end position="553"/>
    </location>
</feature>
<dbReference type="CDD" id="cd12148">
    <property type="entry name" value="fungal_TF_MHR"/>
    <property type="match status" value="1"/>
</dbReference>
<organism evidence="9 10">
    <name type="scientific">Fusarium coffeatum</name>
    <dbReference type="NCBI Taxonomy" id="231269"/>
    <lineage>
        <taxon>Eukaryota</taxon>
        <taxon>Fungi</taxon>
        <taxon>Dikarya</taxon>
        <taxon>Ascomycota</taxon>
        <taxon>Pezizomycotina</taxon>
        <taxon>Sordariomycetes</taxon>
        <taxon>Hypocreomycetidae</taxon>
        <taxon>Hypocreales</taxon>
        <taxon>Nectriaceae</taxon>
        <taxon>Fusarium</taxon>
        <taxon>Fusarium incarnatum-equiseti species complex</taxon>
    </lineage>
</organism>
<keyword evidence="4" id="KW-0843">Virulence</keyword>
<accession>A0A366S1G1</accession>
<keyword evidence="3" id="KW-0805">Transcription regulation</keyword>
<comment type="caution">
    <text evidence="9">The sequence shown here is derived from an EMBL/GenBank/DDBJ whole genome shotgun (WGS) entry which is preliminary data.</text>
</comment>
<dbReference type="InterPro" id="IPR007219">
    <property type="entry name" value="XnlR_reg_dom"/>
</dbReference>
<reference evidence="9 10" key="1">
    <citation type="submission" date="2018-06" db="EMBL/GenBank/DDBJ databases">
        <title>Fusarium incarnatum-equiseti species complex species 28.</title>
        <authorList>
            <person name="Gardiner D.M."/>
        </authorList>
    </citation>
    <scope>NUCLEOTIDE SEQUENCE [LARGE SCALE GENOMIC DNA]</scope>
    <source>
        <strain evidence="9 10">FIESC_28</strain>
    </source>
</reference>
<evidence type="ECO:0000313" key="10">
    <source>
        <dbReference type="Proteomes" id="UP000253153"/>
    </source>
</evidence>
<dbReference type="PANTHER" id="PTHR47338">
    <property type="entry name" value="ZN(II)2CYS6 TRANSCRIPTION FACTOR (EUROFUNG)-RELATED"/>
    <property type="match status" value="1"/>
</dbReference>
<dbReference type="RefSeq" id="XP_031017732.1">
    <property type="nucleotide sequence ID" value="XM_031158283.1"/>
</dbReference>
<dbReference type="Gene3D" id="4.10.240.10">
    <property type="entry name" value="Zn(2)-C6 fungal-type DNA-binding domain"/>
    <property type="match status" value="1"/>
</dbReference>
<evidence type="ECO:0000259" key="8">
    <source>
        <dbReference type="PROSITE" id="PS50048"/>
    </source>
</evidence>
<dbReference type="PROSITE" id="PS00463">
    <property type="entry name" value="ZN2_CY6_FUNGAL_1"/>
    <property type="match status" value="1"/>
</dbReference>
<evidence type="ECO:0000256" key="4">
    <source>
        <dbReference type="ARBA" id="ARBA00023026"/>
    </source>
</evidence>
<proteinExistence type="predicted"/>
<evidence type="ECO:0000256" key="2">
    <source>
        <dbReference type="ARBA" id="ARBA00022723"/>
    </source>
</evidence>
<feature type="domain" description="Zn(2)-C6 fungal-type" evidence="8">
    <location>
        <begin position="11"/>
        <end position="41"/>
    </location>
</feature>
<keyword evidence="6" id="KW-0539">Nucleus</keyword>
<dbReference type="InterPro" id="IPR001138">
    <property type="entry name" value="Zn2Cys6_DnaBD"/>
</dbReference>
<dbReference type="GeneID" id="41993579"/>
<dbReference type="EMBL" id="QKXC01000081">
    <property type="protein sequence ID" value="RBR23141.1"/>
    <property type="molecule type" value="Genomic_DNA"/>
</dbReference>
<dbReference type="SUPFAM" id="SSF57701">
    <property type="entry name" value="Zn2/Cys6 DNA-binding domain"/>
    <property type="match status" value="1"/>
</dbReference>
<evidence type="ECO:0000256" key="7">
    <source>
        <dbReference type="SAM" id="MobiDB-lite"/>
    </source>
</evidence>
<dbReference type="Pfam" id="PF00172">
    <property type="entry name" value="Zn_clus"/>
    <property type="match status" value="1"/>
</dbReference>
<keyword evidence="2" id="KW-0479">Metal-binding</keyword>
<comment type="subcellular location">
    <subcellularLocation>
        <location evidence="1">Nucleus</location>
    </subcellularLocation>
</comment>
<dbReference type="Proteomes" id="UP000253153">
    <property type="component" value="Unassembled WGS sequence"/>
</dbReference>
<keyword evidence="10" id="KW-1185">Reference proteome</keyword>
<gene>
    <name evidence="9" type="ORF">FIESC28_04136</name>
</gene>
<name>A0A366S1G1_9HYPO</name>
<sequence>MTRTAGRPSTSCNVCKRQKIRCSGDRPSCTRCVRLKSPCHYNKGGVNRVRKQKEYPDVFIGNTASSRSSLTPIVAAPHRSIEDTLDNIPSTLLTTLVNLYFTNVYQSTLLFHKPTFLQSLSSGTVRQHVLLSICAWGANFYRDEQGKATLKDQGFMIKWAKKAGSLVFQDAEDLNEDNIVTHCNLSLFWHSQGSWRISYLHKGNACQLLHIIGAGQSAPTLESQLRRRRFWECYLMHCFSSEKLFRFEVIADVESLPLPWPEDSFEAAIPPDGVATIGDGADTGSVFAELIRGLHLWCSVVSVVRWKDTDLSTRIQQIFKTESEITTWWQRVPDNFRLDASTALTTDQNSLPIILLTNLIYHQSLCVLHSSIVPLFCWSKGDNAYSSARHLSAQIAYEHACTISSLVRAVSNSGCPFSSMPIFVAYAAYSSCAVQIPFLWCSQPGVKAQAQLNVQANMNMIQEMSSYWKLASLLQVYARCIHDVHKRNPPTISNEPKHADISAFVKFGVDADLAKASILEFTGILRADNGGYVKPGEESHDLTINSTTDQPTIGSDRGPIESSQDVGPSILSEQAQVDSQTYLLEPSGNEWPTFDVFNSLFDADITALLPLDDTLDLSAFDFNFSTLDNSDNI</sequence>
<dbReference type="GO" id="GO:0005634">
    <property type="term" value="C:nucleus"/>
    <property type="evidence" value="ECO:0007669"/>
    <property type="project" value="UniProtKB-SubCell"/>
</dbReference>
<protein>
    <recommendedName>
        <fullName evidence="8">Zn(2)-C6 fungal-type domain-containing protein</fullName>
    </recommendedName>
</protein>
<dbReference type="AlphaFoldDB" id="A0A366S1G1"/>
<dbReference type="GO" id="GO:0006351">
    <property type="term" value="P:DNA-templated transcription"/>
    <property type="evidence" value="ECO:0007669"/>
    <property type="project" value="InterPro"/>
</dbReference>
<evidence type="ECO:0000256" key="3">
    <source>
        <dbReference type="ARBA" id="ARBA00023015"/>
    </source>
</evidence>
<keyword evidence="5" id="KW-0804">Transcription</keyword>
<dbReference type="GO" id="GO:0008270">
    <property type="term" value="F:zinc ion binding"/>
    <property type="evidence" value="ECO:0007669"/>
    <property type="project" value="InterPro"/>
</dbReference>